<evidence type="ECO:0000256" key="1">
    <source>
        <dbReference type="SAM" id="MobiDB-lite"/>
    </source>
</evidence>
<dbReference type="RefSeq" id="WP_281780944.1">
    <property type="nucleotide sequence ID" value="NZ_AP027041.1"/>
</dbReference>
<evidence type="ECO:0000313" key="3">
    <source>
        <dbReference type="EMBL" id="BDU15440.1"/>
    </source>
</evidence>
<accession>A0ABM8DA66</accession>
<reference evidence="3 4" key="1">
    <citation type="journal article" date="2023" name="Int. J. Syst. Evol. Microbiol.">
        <title>Physiological and genomic analyses of cobalamin (vitamin B12)-auxotrophy of Lysobacter auxotrophicus sp. nov., a methionine-auxotrophic chitinolytic bacterium isolated from chitin-treated soil.</title>
        <authorList>
            <person name="Saito A."/>
            <person name="Dohra H."/>
            <person name="Hamada M."/>
            <person name="Moriuchi R."/>
            <person name="Kotsuchibashi Y."/>
            <person name="Mori K."/>
        </authorList>
    </citation>
    <scope>NUCLEOTIDE SEQUENCE [LARGE SCALE GENOMIC DNA]</scope>
    <source>
        <strain evidence="3 4">5-21a</strain>
    </source>
</reference>
<keyword evidence="4" id="KW-1185">Reference proteome</keyword>
<proteinExistence type="predicted"/>
<evidence type="ECO:0008006" key="5">
    <source>
        <dbReference type="Google" id="ProtNLM"/>
    </source>
</evidence>
<name>A0ABM8DA66_9GAMM</name>
<evidence type="ECO:0000256" key="2">
    <source>
        <dbReference type="SAM" id="SignalP"/>
    </source>
</evidence>
<dbReference type="EMBL" id="AP027041">
    <property type="protein sequence ID" value="BDU15440.1"/>
    <property type="molecule type" value="Genomic_DNA"/>
</dbReference>
<sequence>MNLRKSLFAVALTALAGSALAAPPSTAPAAPASSTAPAKGTVSKHKHAGKKAAAPATKSDAKKG</sequence>
<keyword evidence="2" id="KW-0732">Signal</keyword>
<protein>
    <recommendedName>
        <fullName evidence="5">Acid-shock protein</fullName>
    </recommendedName>
</protein>
<feature type="signal peptide" evidence="2">
    <location>
        <begin position="1"/>
        <end position="21"/>
    </location>
</feature>
<gene>
    <name evidence="3" type="ORF">LA521A_06410</name>
</gene>
<evidence type="ECO:0000313" key="4">
    <source>
        <dbReference type="Proteomes" id="UP001317822"/>
    </source>
</evidence>
<dbReference type="Proteomes" id="UP001317822">
    <property type="component" value="Chromosome"/>
</dbReference>
<feature type="compositionally biased region" description="Low complexity" evidence="1">
    <location>
        <begin position="21"/>
        <end position="38"/>
    </location>
</feature>
<feature type="region of interest" description="Disordered" evidence="1">
    <location>
        <begin position="21"/>
        <end position="64"/>
    </location>
</feature>
<feature type="chain" id="PRO_5045784251" description="Acid-shock protein" evidence="2">
    <location>
        <begin position="22"/>
        <end position="64"/>
    </location>
</feature>
<organism evidence="3 4">
    <name type="scientific">Lysobacter auxotrophicus</name>
    <dbReference type="NCBI Taxonomy" id="2992573"/>
    <lineage>
        <taxon>Bacteria</taxon>
        <taxon>Pseudomonadati</taxon>
        <taxon>Pseudomonadota</taxon>
        <taxon>Gammaproteobacteria</taxon>
        <taxon>Lysobacterales</taxon>
        <taxon>Lysobacteraceae</taxon>
        <taxon>Lysobacter</taxon>
    </lineage>
</organism>